<dbReference type="OrthoDB" id="9971063at2759"/>
<accession>A0A4C1URB4</accession>
<comment type="caution">
    <text evidence="1">The sequence shown here is derived from an EMBL/GenBank/DDBJ whole genome shotgun (WGS) entry which is preliminary data.</text>
</comment>
<dbReference type="AlphaFoldDB" id="A0A4C1URB4"/>
<protein>
    <submittedName>
        <fullName evidence="1">Uncharacterized protein</fullName>
    </submittedName>
</protein>
<dbReference type="EMBL" id="BGZK01000214">
    <property type="protein sequence ID" value="GBP28995.1"/>
    <property type="molecule type" value="Genomic_DNA"/>
</dbReference>
<sequence length="226" mass="25309">MPEWKGRVPLTRSHCERITPTTPARYFSRRERSVGKGRRGRCTAAVSPARCARPMRVNFENYGYDHAFLLAGNGGDVYRRSLAANCTVHSRVNKVSLSLLKNHVHCARVCRLVCRFALTCVVEAVRASRERFGISVNWNTTLSAAQRFCDFGKFRPPTSVDRGANIINVEIQENILRLIEENPENMSHHLDDYLSPCSPHILVTRPISGGDISAVSAPHVTGWHVS</sequence>
<evidence type="ECO:0000313" key="2">
    <source>
        <dbReference type="Proteomes" id="UP000299102"/>
    </source>
</evidence>
<proteinExistence type="predicted"/>
<organism evidence="1 2">
    <name type="scientific">Eumeta variegata</name>
    <name type="common">Bagworm moth</name>
    <name type="synonym">Eumeta japonica</name>
    <dbReference type="NCBI Taxonomy" id="151549"/>
    <lineage>
        <taxon>Eukaryota</taxon>
        <taxon>Metazoa</taxon>
        <taxon>Ecdysozoa</taxon>
        <taxon>Arthropoda</taxon>
        <taxon>Hexapoda</taxon>
        <taxon>Insecta</taxon>
        <taxon>Pterygota</taxon>
        <taxon>Neoptera</taxon>
        <taxon>Endopterygota</taxon>
        <taxon>Lepidoptera</taxon>
        <taxon>Glossata</taxon>
        <taxon>Ditrysia</taxon>
        <taxon>Tineoidea</taxon>
        <taxon>Psychidae</taxon>
        <taxon>Oiketicinae</taxon>
        <taxon>Eumeta</taxon>
    </lineage>
</organism>
<evidence type="ECO:0000313" key="1">
    <source>
        <dbReference type="EMBL" id="GBP28995.1"/>
    </source>
</evidence>
<gene>
    <name evidence="1" type="ORF">EVAR_83895_1</name>
</gene>
<keyword evidence="2" id="KW-1185">Reference proteome</keyword>
<name>A0A4C1URB4_EUMVA</name>
<reference evidence="1 2" key="1">
    <citation type="journal article" date="2019" name="Commun. Biol.">
        <title>The bagworm genome reveals a unique fibroin gene that provides high tensile strength.</title>
        <authorList>
            <person name="Kono N."/>
            <person name="Nakamura H."/>
            <person name="Ohtoshi R."/>
            <person name="Tomita M."/>
            <person name="Numata K."/>
            <person name="Arakawa K."/>
        </authorList>
    </citation>
    <scope>NUCLEOTIDE SEQUENCE [LARGE SCALE GENOMIC DNA]</scope>
</reference>
<dbReference type="Proteomes" id="UP000299102">
    <property type="component" value="Unassembled WGS sequence"/>
</dbReference>